<dbReference type="AlphaFoldDB" id="U2KYW6"/>
<dbReference type="EMBL" id="AWVF01000017">
    <property type="protein sequence ID" value="ERJ97487.1"/>
    <property type="molecule type" value="Genomic_DNA"/>
</dbReference>
<gene>
    <name evidence="1" type="ORF">RUMCAL_00120</name>
</gene>
<dbReference type="Proteomes" id="UP000016662">
    <property type="component" value="Unassembled WGS sequence"/>
</dbReference>
<name>U2KYW6_9FIRM</name>
<keyword evidence="2" id="KW-1185">Reference proteome</keyword>
<protein>
    <submittedName>
        <fullName evidence="1">Uncharacterized protein</fullName>
    </submittedName>
</protein>
<sequence>MTNYKRPYFRLFCAVCDTIDALEQTAASKNCPETTAKLLSEQAKQLRKVTQETEELVIGSDS</sequence>
<dbReference type="PATRIC" id="fig|411473.3.peg.99"/>
<dbReference type="STRING" id="411473.RUMCAL_00120"/>
<accession>U2KYW6</accession>
<evidence type="ECO:0000313" key="2">
    <source>
        <dbReference type="Proteomes" id="UP000016662"/>
    </source>
</evidence>
<dbReference type="RefSeq" id="WP_021680358.1">
    <property type="nucleotide sequence ID" value="NZ_KI260286.1"/>
</dbReference>
<reference evidence="1 2" key="1">
    <citation type="submission" date="2013-07" db="EMBL/GenBank/DDBJ databases">
        <authorList>
            <person name="Weinstock G."/>
            <person name="Sodergren E."/>
            <person name="Wylie T."/>
            <person name="Fulton L."/>
            <person name="Fulton R."/>
            <person name="Fronick C."/>
            <person name="O'Laughlin M."/>
            <person name="Godfrey J."/>
            <person name="Miner T."/>
            <person name="Herter B."/>
            <person name="Appelbaum E."/>
            <person name="Cordes M."/>
            <person name="Lek S."/>
            <person name="Wollam A."/>
            <person name="Pepin K.H."/>
            <person name="Palsikar V.B."/>
            <person name="Mitreva M."/>
            <person name="Wilson R.K."/>
        </authorList>
    </citation>
    <scope>NUCLEOTIDE SEQUENCE [LARGE SCALE GENOMIC DNA]</scope>
    <source>
        <strain evidence="1 2">ATCC 27760</strain>
    </source>
</reference>
<proteinExistence type="predicted"/>
<comment type="caution">
    <text evidence="1">The sequence shown here is derived from an EMBL/GenBank/DDBJ whole genome shotgun (WGS) entry which is preliminary data.</text>
</comment>
<dbReference type="HOGENOM" id="CLU_2901507_0_0_9"/>
<organism evidence="1 2">
    <name type="scientific">Ruminococcus callidus ATCC 27760</name>
    <dbReference type="NCBI Taxonomy" id="411473"/>
    <lineage>
        <taxon>Bacteria</taxon>
        <taxon>Bacillati</taxon>
        <taxon>Bacillota</taxon>
        <taxon>Clostridia</taxon>
        <taxon>Eubacteriales</taxon>
        <taxon>Oscillospiraceae</taxon>
        <taxon>Ruminococcus</taxon>
    </lineage>
</organism>
<evidence type="ECO:0000313" key="1">
    <source>
        <dbReference type="EMBL" id="ERJ97487.1"/>
    </source>
</evidence>